<protein>
    <submittedName>
        <fullName evidence="2">Uncharacterized protein</fullName>
    </submittedName>
</protein>
<name>A0A1I6Y0L0_9HYPH</name>
<gene>
    <name evidence="2" type="ORF">SAMN05444141_101555</name>
</gene>
<sequence length="73" mass="8298">MSQLLRLILKALAEAVFSRLDQKRTQARTDELIKTEAHHDFEQQARAAEAAAHQAQLEDGPDDLPERLRKHGL</sequence>
<feature type="compositionally biased region" description="Low complexity" evidence="1">
    <location>
        <begin position="44"/>
        <end position="55"/>
    </location>
</feature>
<dbReference type="Proteomes" id="UP000183371">
    <property type="component" value="Unassembled WGS sequence"/>
</dbReference>
<evidence type="ECO:0000256" key="1">
    <source>
        <dbReference type="SAM" id="MobiDB-lite"/>
    </source>
</evidence>
<dbReference type="AlphaFoldDB" id="A0A1I6Y0L0"/>
<dbReference type="RefSeq" id="WP_054782638.1">
    <property type="nucleotide sequence ID" value="NZ_FPBD01000001.1"/>
</dbReference>
<accession>A0A1I6Y0L0</accession>
<reference evidence="3" key="1">
    <citation type="submission" date="2016-10" db="EMBL/GenBank/DDBJ databases">
        <authorList>
            <person name="Varghese N."/>
            <person name="Submissions S."/>
        </authorList>
    </citation>
    <scope>NUCLEOTIDE SEQUENCE [LARGE SCALE GENOMIC DNA]</scope>
    <source>
        <strain evidence="3">DSM 17465</strain>
    </source>
</reference>
<proteinExistence type="predicted"/>
<dbReference type="EMBL" id="FPBD01000001">
    <property type="protein sequence ID" value="SFT43862.1"/>
    <property type="molecule type" value="Genomic_DNA"/>
</dbReference>
<keyword evidence="3" id="KW-1185">Reference proteome</keyword>
<evidence type="ECO:0000313" key="2">
    <source>
        <dbReference type="EMBL" id="SFT43862.1"/>
    </source>
</evidence>
<feature type="region of interest" description="Disordered" evidence="1">
    <location>
        <begin position="44"/>
        <end position="73"/>
    </location>
</feature>
<evidence type="ECO:0000313" key="3">
    <source>
        <dbReference type="Proteomes" id="UP000183371"/>
    </source>
</evidence>
<organism evidence="2 3">
    <name type="scientific">Pseudovibrio denitrificans</name>
    <dbReference type="NCBI Taxonomy" id="258256"/>
    <lineage>
        <taxon>Bacteria</taxon>
        <taxon>Pseudomonadati</taxon>
        <taxon>Pseudomonadota</taxon>
        <taxon>Alphaproteobacteria</taxon>
        <taxon>Hyphomicrobiales</taxon>
        <taxon>Stappiaceae</taxon>
        <taxon>Pseudovibrio</taxon>
    </lineage>
</organism>